<dbReference type="KEGG" id="hhg:XM38_041290"/>
<evidence type="ECO:0000313" key="3">
    <source>
        <dbReference type="Proteomes" id="UP000191901"/>
    </source>
</evidence>
<feature type="domain" description="EcxA zinc-binding" evidence="1">
    <location>
        <begin position="8"/>
        <end position="97"/>
    </location>
</feature>
<dbReference type="EMBL" id="CP021983">
    <property type="protein sequence ID" value="ASC73167.1"/>
    <property type="molecule type" value="Genomic_DNA"/>
</dbReference>
<protein>
    <recommendedName>
        <fullName evidence="1">EcxA zinc-binding domain-containing protein</fullName>
    </recommendedName>
</protein>
<dbReference type="AlphaFoldDB" id="A0A1Z3HSR4"/>
<evidence type="ECO:0000259" key="1">
    <source>
        <dbReference type="Pfam" id="PF16313"/>
    </source>
</evidence>
<dbReference type="Pfam" id="PF16313">
    <property type="entry name" value="DUF4953"/>
    <property type="match status" value="1"/>
</dbReference>
<name>A0A1Z3HSR4_9CYAN</name>
<accession>A0A1Z3HSR4</accession>
<organism evidence="2 3">
    <name type="scientific">Halomicronema hongdechloris C2206</name>
    <dbReference type="NCBI Taxonomy" id="1641165"/>
    <lineage>
        <taxon>Bacteria</taxon>
        <taxon>Bacillati</taxon>
        <taxon>Cyanobacteriota</taxon>
        <taxon>Cyanophyceae</taxon>
        <taxon>Nodosilineales</taxon>
        <taxon>Nodosilineaceae</taxon>
        <taxon>Halomicronema</taxon>
    </lineage>
</organism>
<keyword evidence="3" id="KW-1185">Reference proteome</keyword>
<sequence length="204" mass="22784">MDTYVFDADAFQFSPELLNQLAPDRWSHWGSQLTVYPLDYPIYNQILFVQGLVLSDVFYADRLARLRDAELKAGGQEVLTLAELFETVQQSVWSEVLPDSPQPAAISSLRRGLQRHHLAILSNLVLRGYGGIEQAQSLMEFLAAAGTIGAPDDARVLARHQLRQLQAAVDSRLGQDSLELTTRAHLEDVRDRIAKVLDAPLQGY</sequence>
<proteinExistence type="predicted"/>
<reference evidence="2 3" key="1">
    <citation type="journal article" date="2016" name="Biochim. Biophys. Acta">
        <title>Characterization of red-shifted phycobilisomes isolated from the chlorophyll f-containing cyanobacterium Halomicronema hongdechloris.</title>
        <authorList>
            <person name="Li Y."/>
            <person name="Lin Y."/>
            <person name="Garvey C.J."/>
            <person name="Birch D."/>
            <person name="Corkery R.W."/>
            <person name="Loughlin P.C."/>
            <person name="Scheer H."/>
            <person name="Willows R.D."/>
            <person name="Chen M."/>
        </authorList>
    </citation>
    <scope>NUCLEOTIDE SEQUENCE [LARGE SCALE GENOMIC DNA]</scope>
    <source>
        <strain evidence="2 3">C2206</strain>
    </source>
</reference>
<dbReference type="Proteomes" id="UP000191901">
    <property type="component" value="Chromosome"/>
</dbReference>
<dbReference type="InterPro" id="IPR032534">
    <property type="entry name" value="EcxA_zinc-bd"/>
</dbReference>
<gene>
    <name evidence="2" type="ORF">XM38_041290</name>
</gene>
<evidence type="ECO:0000313" key="2">
    <source>
        <dbReference type="EMBL" id="ASC73167.1"/>
    </source>
</evidence>